<reference evidence="10" key="1">
    <citation type="submission" date="2019-04" db="EMBL/GenBank/DDBJ databases">
        <title>Genome assembly of Zosterops borbonicus 15179.</title>
        <authorList>
            <person name="Leroy T."/>
            <person name="Anselmetti Y."/>
            <person name="Tilak M.-K."/>
            <person name="Nabholz B."/>
        </authorList>
    </citation>
    <scope>NUCLEOTIDE SEQUENCE</scope>
    <source>
        <strain evidence="10">HGM_15179</strain>
        <tissue evidence="10">Muscle</tissue>
    </source>
</reference>
<evidence type="ECO:0000313" key="11">
    <source>
        <dbReference type="Proteomes" id="UP000796761"/>
    </source>
</evidence>
<evidence type="ECO:0000256" key="9">
    <source>
        <dbReference type="SAM" id="SignalP"/>
    </source>
</evidence>
<dbReference type="Proteomes" id="UP000796761">
    <property type="component" value="Unassembled WGS sequence"/>
</dbReference>
<evidence type="ECO:0000256" key="3">
    <source>
        <dbReference type="ARBA" id="ARBA00019393"/>
    </source>
</evidence>
<dbReference type="FunFam" id="3.40.50.1460:FF:000002">
    <property type="entry name" value="GPI-anchor transamidase"/>
    <property type="match status" value="1"/>
</dbReference>
<dbReference type="EMBL" id="SWJQ01000094">
    <property type="protein sequence ID" value="TRZ22523.1"/>
    <property type="molecule type" value="Genomic_DNA"/>
</dbReference>
<dbReference type="GO" id="GO:0042765">
    <property type="term" value="C:GPI-anchor transamidase complex"/>
    <property type="evidence" value="ECO:0007669"/>
    <property type="project" value="InterPro"/>
</dbReference>
<keyword evidence="11" id="KW-1185">Reference proteome</keyword>
<feature type="active site" evidence="8">
    <location>
        <position position="167"/>
    </location>
</feature>
<protein>
    <recommendedName>
        <fullName evidence="3">GPI-anchor transamidase</fullName>
    </recommendedName>
    <alternativeName>
        <fullName evidence="6">Phosphatidylinositol-glycan biosynthesis class K protein</fullName>
    </alternativeName>
</protein>
<comment type="caution">
    <text evidence="10">The sequence shown here is derived from an EMBL/GenBank/DDBJ whole genome shotgun (WGS) entry which is preliminary data.</text>
</comment>
<evidence type="ECO:0000256" key="1">
    <source>
        <dbReference type="ARBA" id="ARBA00004687"/>
    </source>
</evidence>
<evidence type="ECO:0000256" key="7">
    <source>
        <dbReference type="ARBA" id="ARBA00093482"/>
    </source>
</evidence>
<dbReference type="AlphaFoldDB" id="A0A8K1GQZ4"/>
<proteinExistence type="inferred from homology"/>
<keyword evidence="4" id="KW-0337">GPI-anchor biosynthesis</keyword>
<dbReference type="InterPro" id="IPR028361">
    <property type="entry name" value="GPI_transamidase"/>
</dbReference>
<dbReference type="UniPathway" id="UPA00196"/>
<dbReference type="PANTHER" id="PTHR48067:SF1">
    <property type="entry name" value="GPI-ANCHOR TRANSAMIDASE"/>
    <property type="match status" value="1"/>
</dbReference>
<dbReference type="GO" id="GO:0006506">
    <property type="term" value="P:GPI anchor biosynthetic process"/>
    <property type="evidence" value="ECO:0007669"/>
    <property type="project" value="UniProtKB-UniPathway"/>
</dbReference>
<dbReference type="GO" id="GO:0003923">
    <property type="term" value="F:GPI-anchor transamidase activity"/>
    <property type="evidence" value="ECO:0007669"/>
    <property type="project" value="InterPro"/>
</dbReference>
<gene>
    <name evidence="10" type="ORF">HGM15179_004604</name>
</gene>
<comment type="similarity">
    <text evidence="2">Belongs to the peptidase C13 family.</text>
</comment>
<sequence>MAAAVPGASRARSAALLLLLLLGWCGAALAASPQDQAEQFFRSGHTNNWAVLVCTSRFWFNYRHVANTLSVYRSVKRLGIPDSHIVLMLADDMACNPRNPKPATVFSHKNMELNVYGDDVEVDYRSYEVTVENFLRVLTGRIPPSTPRSKRLLSDDRSNILIYMTGHGGNGFLKFQDSEEITNVELADAFEQMWQKRRYNELLFIIDTCQGASMYERFYSPNIMALASSQVGEDSLSHQPDLGIGVHLMDRYTFYVLEFLEEIHPASQTNMNDLFQVCPKSLCVSTPGHRTDLFQRDPQKVLITDFFGSVRKVEITTETLSLDRDVAGFESKLLGFQQSVLNDRRFDFYFVEVGYFLYLFCKVFAFTFNMKSLSTIISLTITEVSILQCIGIGLGVDLINFSSVAGLHVVVLCWCNGLQSSQIEVQLVPSLVKSYPWGLGFGRWISSPALKDLEVVMGTSAITINKTSCLLSYYMRRNLISRMSNTVIISL</sequence>
<accession>A0A8K1GQZ4</accession>
<feature type="chain" id="PRO_5035422395" description="GPI-anchor transamidase" evidence="9">
    <location>
        <begin position="31"/>
        <end position="491"/>
    </location>
</feature>
<keyword evidence="5 9" id="KW-0732">Signal</keyword>
<dbReference type="GO" id="GO:0006508">
    <property type="term" value="P:proteolysis"/>
    <property type="evidence" value="ECO:0007669"/>
    <property type="project" value="InterPro"/>
</dbReference>
<evidence type="ECO:0000256" key="6">
    <source>
        <dbReference type="ARBA" id="ARBA00029842"/>
    </source>
</evidence>
<evidence type="ECO:0000256" key="5">
    <source>
        <dbReference type="ARBA" id="ARBA00022729"/>
    </source>
</evidence>
<evidence type="ECO:0000256" key="2">
    <source>
        <dbReference type="ARBA" id="ARBA00009941"/>
    </source>
</evidence>
<evidence type="ECO:0000256" key="4">
    <source>
        <dbReference type="ARBA" id="ARBA00022502"/>
    </source>
</evidence>
<dbReference type="PIRSF" id="PIRSF500138">
    <property type="entry name" value="GPI8"/>
    <property type="match status" value="1"/>
</dbReference>
<dbReference type="PIRSF" id="PIRSF019663">
    <property type="entry name" value="Legumain"/>
    <property type="match status" value="1"/>
</dbReference>
<comment type="subunit">
    <text evidence="7">Heteropentamer. Part of the GPI-anchor transamidase complex, consisting of PIGK, PIGT, PIGS, PIGU and GAA1. Interacts with GPAA1. Interacts with PIGT; this interaction, via a disulfide link, stabilizes the expression of GAA1 and PIGK and links them to PIGS.</text>
</comment>
<evidence type="ECO:0000256" key="8">
    <source>
        <dbReference type="PIRSR" id="PIRSR019663-1"/>
    </source>
</evidence>
<evidence type="ECO:0000313" key="10">
    <source>
        <dbReference type="EMBL" id="TRZ22523.1"/>
    </source>
</evidence>
<dbReference type="PANTHER" id="PTHR48067">
    <property type="entry name" value="GPI-ANCHOR TRANSAMIDASE"/>
    <property type="match status" value="1"/>
</dbReference>
<organism evidence="10 11">
    <name type="scientific">Zosterops borbonicus</name>
    <dbReference type="NCBI Taxonomy" id="364589"/>
    <lineage>
        <taxon>Eukaryota</taxon>
        <taxon>Metazoa</taxon>
        <taxon>Chordata</taxon>
        <taxon>Craniata</taxon>
        <taxon>Vertebrata</taxon>
        <taxon>Euteleostomi</taxon>
        <taxon>Archelosauria</taxon>
        <taxon>Archosauria</taxon>
        <taxon>Dinosauria</taxon>
        <taxon>Saurischia</taxon>
        <taxon>Theropoda</taxon>
        <taxon>Coelurosauria</taxon>
        <taxon>Aves</taxon>
        <taxon>Neognathae</taxon>
        <taxon>Neoaves</taxon>
        <taxon>Telluraves</taxon>
        <taxon>Australaves</taxon>
        <taxon>Passeriformes</taxon>
        <taxon>Sylvioidea</taxon>
        <taxon>Zosteropidae</taxon>
        <taxon>Zosterops</taxon>
    </lineage>
</organism>
<feature type="active site" description="Nucleophile" evidence="8">
    <location>
        <position position="209"/>
    </location>
</feature>
<dbReference type="OrthoDB" id="192611at2759"/>
<name>A0A8K1GQZ4_9PASS</name>
<dbReference type="Gene3D" id="3.40.50.1460">
    <property type="match status" value="1"/>
</dbReference>
<dbReference type="Pfam" id="PF01650">
    <property type="entry name" value="Peptidase_C13"/>
    <property type="match status" value="1"/>
</dbReference>
<dbReference type="PRINTS" id="PR00776">
    <property type="entry name" value="HEMOGLOBNASE"/>
</dbReference>
<dbReference type="GO" id="GO:0016255">
    <property type="term" value="P:attachment of GPI anchor to protein"/>
    <property type="evidence" value="ECO:0007669"/>
    <property type="project" value="InterPro"/>
</dbReference>
<feature type="signal peptide" evidence="9">
    <location>
        <begin position="1"/>
        <end position="30"/>
    </location>
</feature>
<dbReference type="InterPro" id="IPR001096">
    <property type="entry name" value="Peptidase_C13"/>
</dbReference>
<comment type="pathway">
    <text evidence="1">Glycolipid biosynthesis; glycosylphosphatidylinositol-anchor biosynthesis.</text>
</comment>